<evidence type="ECO:0000259" key="2">
    <source>
        <dbReference type="Pfam" id="PF09335"/>
    </source>
</evidence>
<feature type="transmembrane region" description="Helical" evidence="1">
    <location>
        <begin position="21"/>
        <end position="46"/>
    </location>
</feature>
<proteinExistence type="predicted"/>
<dbReference type="AlphaFoldDB" id="A0A6B2L6J2"/>
<reference evidence="3" key="1">
    <citation type="journal article" date="2020" name="J. Eukaryot. Microbiol.">
        <title>De novo Sequencing, Assembly and Annotation of the Transcriptome for the Free-Living Testate Amoeba Arcella intermedia.</title>
        <authorList>
            <person name="Ribeiro G.M."/>
            <person name="Porfirio-Sousa A.L."/>
            <person name="Maurer-Alcala X.X."/>
            <person name="Katz L.A."/>
            <person name="Lahr D.J.G."/>
        </authorList>
    </citation>
    <scope>NUCLEOTIDE SEQUENCE</scope>
</reference>
<dbReference type="InterPro" id="IPR032816">
    <property type="entry name" value="VTT_dom"/>
</dbReference>
<evidence type="ECO:0000313" key="3">
    <source>
        <dbReference type="EMBL" id="NDV32653.1"/>
    </source>
</evidence>
<feature type="transmembrane region" description="Helical" evidence="1">
    <location>
        <begin position="201"/>
        <end position="221"/>
    </location>
</feature>
<feature type="transmembrane region" description="Helical" evidence="1">
    <location>
        <begin position="227"/>
        <end position="248"/>
    </location>
</feature>
<dbReference type="Pfam" id="PF09335">
    <property type="entry name" value="VTT_dom"/>
    <property type="match status" value="1"/>
</dbReference>
<accession>A0A6B2L6J2</accession>
<name>A0A6B2L6J2_9EUKA</name>
<protein>
    <recommendedName>
        <fullName evidence="2">VTT domain-containing protein</fullName>
    </recommendedName>
</protein>
<keyword evidence="1" id="KW-1133">Transmembrane helix</keyword>
<feature type="domain" description="VTT" evidence="2">
    <location>
        <begin position="157"/>
        <end position="252"/>
    </location>
</feature>
<dbReference type="EMBL" id="GIBP01003684">
    <property type="protein sequence ID" value="NDV32653.1"/>
    <property type="molecule type" value="Transcribed_RNA"/>
</dbReference>
<feature type="transmembrane region" description="Helical" evidence="1">
    <location>
        <begin position="66"/>
        <end position="96"/>
    </location>
</feature>
<sequence>MKLLRAPLQTLYYFSLVLKDSLLYYGHYLLTHPTMIFFFGPMLLLYLVLNNVPGFHEFYVDEFEEWVLFCVWWLSLGILSSIGLGTGMHTGLLFLFPHIMKVCLAATECGGISFESRGDMWLRDDPDQFVCIERGGGAEFFQIFKKVVLPCFLWGLGTAIGEIPPYAISRAARLAGIDNKEFEEITESKSKWAVLDSMKNWMIVFLEKHGFLGVLLMSAWPNAAFDLCGICCGHFLMPFWSFFLATFLGKAILKVNGQACFFITLFSERHLSYVVAWVEHLIPSSLDPCIKFTQRPCHIVIQEALHTARAKFYEQSSAAKAGVEASSGNWLKHIWNGIIFLFIAFFVVSCIEQFAQAKAVKMMRKEKEDIKVMEEEDKKNK</sequence>
<evidence type="ECO:0000256" key="1">
    <source>
        <dbReference type="SAM" id="Phobius"/>
    </source>
</evidence>
<keyword evidence="1" id="KW-0812">Transmembrane</keyword>
<keyword evidence="1" id="KW-0472">Membrane</keyword>
<feature type="transmembrane region" description="Helical" evidence="1">
    <location>
        <begin position="334"/>
        <end position="355"/>
    </location>
</feature>
<organism evidence="3">
    <name type="scientific">Arcella intermedia</name>
    <dbReference type="NCBI Taxonomy" id="1963864"/>
    <lineage>
        <taxon>Eukaryota</taxon>
        <taxon>Amoebozoa</taxon>
        <taxon>Tubulinea</taxon>
        <taxon>Elardia</taxon>
        <taxon>Arcellinida</taxon>
        <taxon>Sphaerothecina</taxon>
        <taxon>Arcellidae</taxon>
        <taxon>Arcella</taxon>
    </lineage>
</organism>